<dbReference type="InterPro" id="IPR001867">
    <property type="entry name" value="OmpR/PhoB-type_DNA-bd"/>
</dbReference>
<keyword evidence="2" id="KW-0597">Phosphoprotein</keyword>
<dbReference type="PANTHER" id="PTHR48111">
    <property type="entry name" value="REGULATOR OF RPOS"/>
    <property type="match status" value="1"/>
</dbReference>
<reference evidence="7" key="1">
    <citation type="journal article" date="2019" name="Int. J. Syst. Evol. Microbiol.">
        <title>The Global Catalogue of Microorganisms (GCM) 10K type strain sequencing project: providing services to taxonomists for standard genome sequencing and annotation.</title>
        <authorList>
            <consortium name="The Broad Institute Genomics Platform"/>
            <consortium name="The Broad Institute Genome Sequencing Center for Infectious Disease"/>
            <person name="Wu L."/>
            <person name="Ma J."/>
        </authorList>
    </citation>
    <scope>NUCLEOTIDE SEQUENCE [LARGE SCALE GENOMIC DNA]</scope>
    <source>
        <strain evidence="7">JCM 18050</strain>
    </source>
</reference>
<comment type="caution">
    <text evidence="6">The sequence shown here is derived from an EMBL/GenBank/DDBJ whole genome shotgun (WGS) entry which is preliminary data.</text>
</comment>
<evidence type="ECO:0000256" key="1">
    <source>
        <dbReference type="ARBA" id="ARBA00023125"/>
    </source>
</evidence>
<dbReference type="InterPro" id="IPR011006">
    <property type="entry name" value="CheY-like_superfamily"/>
</dbReference>
<evidence type="ECO:0000259" key="4">
    <source>
        <dbReference type="PROSITE" id="PS50110"/>
    </source>
</evidence>
<feature type="DNA-binding region" description="OmpR/PhoB-type" evidence="3">
    <location>
        <begin position="138"/>
        <end position="237"/>
    </location>
</feature>
<dbReference type="CDD" id="cd00383">
    <property type="entry name" value="trans_reg_C"/>
    <property type="match status" value="1"/>
</dbReference>
<sequence>MNDKILIIEDDERLAKLILTYLTRYHYHVTWHDHGDTAEDVINHTSPDLIILDVMLPGKSGFDICRDIRANYPGRILIMTANDDSIDEILGLEIGADDYLAKPVEPRLLLARIRALLRRKENAHEHYENSDHIDKPNESAQVFGQLLINLTNRTATLSKQVLDLTTSEFDLLCLFADSHGKILSRDNIFNQMRGIDFDGMDRSIDARVSRLRKKLLDDPDNPHFIKTVRGKGYLFCPEGAQSE</sequence>
<proteinExistence type="predicted"/>
<dbReference type="RefSeq" id="WP_345492644.1">
    <property type="nucleotide sequence ID" value="NZ_BAABHY010000013.1"/>
</dbReference>
<dbReference type="InterPro" id="IPR001789">
    <property type="entry name" value="Sig_transdc_resp-reg_receiver"/>
</dbReference>
<evidence type="ECO:0000313" key="6">
    <source>
        <dbReference type="EMBL" id="GAA5114577.1"/>
    </source>
</evidence>
<dbReference type="Pfam" id="PF00486">
    <property type="entry name" value="Trans_reg_C"/>
    <property type="match status" value="1"/>
</dbReference>
<dbReference type="PROSITE" id="PS51755">
    <property type="entry name" value="OMPR_PHOB"/>
    <property type="match status" value="1"/>
</dbReference>
<dbReference type="SUPFAM" id="SSF46894">
    <property type="entry name" value="C-terminal effector domain of the bipartite response regulators"/>
    <property type="match status" value="1"/>
</dbReference>
<feature type="modified residue" description="4-aspartylphosphate" evidence="2">
    <location>
        <position position="53"/>
    </location>
</feature>
<dbReference type="Pfam" id="PF00072">
    <property type="entry name" value="Response_reg"/>
    <property type="match status" value="1"/>
</dbReference>
<keyword evidence="1 3" id="KW-0238">DNA-binding</keyword>
<organism evidence="6 7">
    <name type="scientific">Orbus sasakiae</name>
    <dbReference type="NCBI Taxonomy" id="1078475"/>
    <lineage>
        <taxon>Bacteria</taxon>
        <taxon>Pseudomonadati</taxon>
        <taxon>Pseudomonadota</taxon>
        <taxon>Gammaproteobacteria</taxon>
        <taxon>Orbales</taxon>
        <taxon>Orbaceae</taxon>
        <taxon>Orbus</taxon>
    </lineage>
</organism>
<dbReference type="InterPro" id="IPR036388">
    <property type="entry name" value="WH-like_DNA-bd_sf"/>
</dbReference>
<dbReference type="SUPFAM" id="SSF52172">
    <property type="entry name" value="CheY-like"/>
    <property type="match status" value="1"/>
</dbReference>
<dbReference type="Gene3D" id="3.40.50.2300">
    <property type="match status" value="1"/>
</dbReference>
<protein>
    <submittedName>
        <fullName evidence="6">Response regulator transcription factor BfmR</fullName>
    </submittedName>
</protein>
<accession>A0ABP9NCI0</accession>
<dbReference type="SMART" id="SM00448">
    <property type="entry name" value="REC"/>
    <property type="match status" value="1"/>
</dbReference>
<evidence type="ECO:0000256" key="3">
    <source>
        <dbReference type="PROSITE-ProRule" id="PRU01091"/>
    </source>
</evidence>
<dbReference type="PROSITE" id="PS50110">
    <property type="entry name" value="RESPONSE_REGULATORY"/>
    <property type="match status" value="1"/>
</dbReference>
<dbReference type="PANTHER" id="PTHR48111:SF47">
    <property type="entry name" value="TRANSCRIPTIONAL REGULATORY PROTEIN RSTA"/>
    <property type="match status" value="1"/>
</dbReference>
<evidence type="ECO:0000313" key="7">
    <source>
        <dbReference type="Proteomes" id="UP001500171"/>
    </source>
</evidence>
<dbReference type="Gene3D" id="1.10.10.10">
    <property type="entry name" value="Winged helix-like DNA-binding domain superfamily/Winged helix DNA-binding domain"/>
    <property type="match status" value="1"/>
</dbReference>
<name>A0ABP9NCI0_9GAMM</name>
<keyword evidence="7" id="KW-1185">Reference proteome</keyword>
<dbReference type="Proteomes" id="UP001500171">
    <property type="component" value="Unassembled WGS sequence"/>
</dbReference>
<gene>
    <name evidence="6" type="primary">bfmR</name>
    <name evidence="6" type="ORF">GCM10023211_24230</name>
</gene>
<dbReference type="InterPro" id="IPR039420">
    <property type="entry name" value="WalR-like"/>
</dbReference>
<evidence type="ECO:0000259" key="5">
    <source>
        <dbReference type="PROSITE" id="PS51755"/>
    </source>
</evidence>
<evidence type="ECO:0000256" key="2">
    <source>
        <dbReference type="PROSITE-ProRule" id="PRU00169"/>
    </source>
</evidence>
<dbReference type="SMART" id="SM00862">
    <property type="entry name" value="Trans_reg_C"/>
    <property type="match status" value="1"/>
</dbReference>
<dbReference type="EMBL" id="BAABHY010000013">
    <property type="protein sequence ID" value="GAA5114577.1"/>
    <property type="molecule type" value="Genomic_DNA"/>
</dbReference>
<dbReference type="InterPro" id="IPR016032">
    <property type="entry name" value="Sig_transdc_resp-reg_C-effctor"/>
</dbReference>
<dbReference type="Gene3D" id="6.10.250.690">
    <property type="match status" value="1"/>
</dbReference>
<feature type="domain" description="Response regulatory" evidence="4">
    <location>
        <begin position="4"/>
        <end position="117"/>
    </location>
</feature>
<feature type="domain" description="OmpR/PhoB-type" evidence="5">
    <location>
        <begin position="138"/>
        <end position="237"/>
    </location>
</feature>